<dbReference type="InterPro" id="IPR025668">
    <property type="entry name" value="Tnp_DDE_dom"/>
</dbReference>
<accession>A0ABP8DX55</accession>
<name>A0ABP8DX55_9ACTN</name>
<comment type="caution">
    <text evidence="2">The sequence shown here is derived from an EMBL/GenBank/DDBJ whole genome shotgun (WGS) entry which is preliminary data.</text>
</comment>
<proteinExistence type="predicted"/>
<reference evidence="3" key="1">
    <citation type="journal article" date="2019" name="Int. J. Syst. Evol. Microbiol.">
        <title>The Global Catalogue of Microorganisms (GCM) 10K type strain sequencing project: providing services to taxonomists for standard genome sequencing and annotation.</title>
        <authorList>
            <consortium name="The Broad Institute Genomics Platform"/>
            <consortium name="The Broad Institute Genome Sequencing Center for Infectious Disease"/>
            <person name="Wu L."/>
            <person name="Ma J."/>
        </authorList>
    </citation>
    <scope>NUCLEOTIDE SEQUENCE [LARGE SCALE GENOMIC DNA]</scope>
    <source>
        <strain evidence="3">JCM 17441</strain>
    </source>
</reference>
<evidence type="ECO:0000259" key="1">
    <source>
        <dbReference type="Pfam" id="PF13701"/>
    </source>
</evidence>
<dbReference type="Proteomes" id="UP001500620">
    <property type="component" value="Unassembled WGS sequence"/>
</dbReference>
<feature type="domain" description="Transposase DDE" evidence="1">
    <location>
        <begin position="29"/>
        <end position="110"/>
    </location>
</feature>
<protein>
    <recommendedName>
        <fullName evidence="1">Transposase DDE domain-containing protein</fullName>
    </recommendedName>
</protein>
<evidence type="ECO:0000313" key="2">
    <source>
        <dbReference type="EMBL" id="GAA4264388.1"/>
    </source>
</evidence>
<gene>
    <name evidence="2" type="ORF">GCM10022255_117620</name>
</gene>
<sequence>MLVQAEAQHRGHAIIEQVFAELIDGPLAHLPSGRFNANNAWLACAAIAHNLTRAAATLAGRPHHTARAATIRRHLINVAARITSHARQIIIHLPQHWPWQHNWRRLFTTVHAPPT</sequence>
<dbReference type="EMBL" id="BAABAT010000240">
    <property type="protein sequence ID" value="GAA4264388.1"/>
    <property type="molecule type" value="Genomic_DNA"/>
</dbReference>
<keyword evidence="3" id="KW-1185">Reference proteome</keyword>
<evidence type="ECO:0000313" key="3">
    <source>
        <dbReference type="Proteomes" id="UP001500620"/>
    </source>
</evidence>
<dbReference type="Pfam" id="PF13701">
    <property type="entry name" value="DDE_Tnp_1_4"/>
    <property type="match status" value="1"/>
</dbReference>
<organism evidence="2 3">
    <name type="scientific">Dactylosporangium darangshiense</name>
    <dbReference type="NCBI Taxonomy" id="579108"/>
    <lineage>
        <taxon>Bacteria</taxon>
        <taxon>Bacillati</taxon>
        <taxon>Actinomycetota</taxon>
        <taxon>Actinomycetes</taxon>
        <taxon>Micromonosporales</taxon>
        <taxon>Micromonosporaceae</taxon>
        <taxon>Dactylosporangium</taxon>
    </lineage>
</organism>